<protein>
    <recommendedName>
        <fullName evidence="1">Putative regulatory protein FmdB zinc ribbon domain-containing protein</fullName>
    </recommendedName>
</protein>
<reference evidence="2" key="1">
    <citation type="submission" date="2020-03" db="EMBL/GenBank/DDBJ databases">
        <title>The deep terrestrial virosphere.</title>
        <authorList>
            <person name="Holmfeldt K."/>
            <person name="Nilsson E."/>
            <person name="Simone D."/>
            <person name="Lopez-Fernandez M."/>
            <person name="Wu X."/>
            <person name="de Brujin I."/>
            <person name="Lundin D."/>
            <person name="Andersson A."/>
            <person name="Bertilsson S."/>
            <person name="Dopson M."/>
        </authorList>
    </citation>
    <scope>NUCLEOTIDE SEQUENCE</scope>
    <source>
        <strain evidence="2">TM448B00894</strain>
    </source>
</reference>
<dbReference type="AlphaFoldDB" id="A0A6M3XGH7"/>
<evidence type="ECO:0000313" key="2">
    <source>
        <dbReference type="EMBL" id="QJH97020.1"/>
    </source>
</evidence>
<gene>
    <name evidence="2" type="ORF">TM448B00894_0016</name>
</gene>
<dbReference type="InterPro" id="IPR013429">
    <property type="entry name" value="Regulatory_FmdB_Zinc_ribbon"/>
</dbReference>
<proteinExistence type="predicted"/>
<organism evidence="2">
    <name type="scientific">viral metagenome</name>
    <dbReference type="NCBI Taxonomy" id="1070528"/>
    <lineage>
        <taxon>unclassified sequences</taxon>
        <taxon>metagenomes</taxon>
        <taxon>organismal metagenomes</taxon>
    </lineage>
</organism>
<dbReference type="EMBL" id="MT144670">
    <property type="protein sequence ID" value="QJH97020.1"/>
    <property type="molecule type" value="Genomic_DNA"/>
</dbReference>
<feature type="domain" description="Putative regulatory protein FmdB zinc ribbon" evidence="1">
    <location>
        <begin position="1"/>
        <end position="40"/>
    </location>
</feature>
<dbReference type="NCBIfam" id="TIGR02605">
    <property type="entry name" value="CxxC_CxxC_SSSS"/>
    <property type="match status" value="1"/>
</dbReference>
<evidence type="ECO:0000259" key="1">
    <source>
        <dbReference type="SMART" id="SM00834"/>
    </source>
</evidence>
<accession>A0A6M3XGH7</accession>
<dbReference type="SMART" id="SM00834">
    <property type="entry name" value="CxxC_CXXC_SSSS"/>
    <property type="match status" value="1"/>
</dbReference>
<dbReference type="Pfam" id="PF09723">
    <property type="entry name" value="Zn_ribbon_8"/>
    <property type="match status" value="1"/>
</dbReference>
<sequence length="91" mass="10320">MPIYEYVCGCGKEFEEYKNFTDSSKSVVCQCGKRAKRKISIVNLVTDTNFGYTGEVDKRLGPKKIEGRKDWKQRVAAKGYVPLDSSQAKDM</sequence>
<name>A0A6M3XGH7_9ZZZZ</name>